<organism evidence="2 3">
    <name type="scientific">Heliorestis acidaminivorans</name>
    <dbReference type="NCBI Taxonomy" id="553427"/>
    <lineage>
        <taxon>Bacteria</taxon>
        <taxon>Bacillati</taxon>
        <taxon>Bacillota</taxon>
        <taxon>Clostridia</taxon>
        <taxon>Eubacteriales</taxon>
        <taxon>Heliobacteriaceae</taxon>
        <taxon>Heliorestis</taxon>
    </lineage>
</organism>
<dbReference type="Proteomes" id="UP000468766">
    <property type="component" value="Unassembled WGS sequence"/>
</dbReference>
<sequence>MGNVKLHRRTVPPCSPCSLRELILQYLKKSKKKRVLTSDLEALVPGMTKYDEFAQSILQLVTDKILDPVSAQGTNQRSPELHNAYSIKKQHLGKSYHEEIRTLQLQLHPALQLDGYFSLPETTWRKEKPWLHKIDSYLKEQGFPKEETSPAERSFALLGDEKWISQGGGKSFLERLQLYEAFKIAGQADPLMFSINPRKLTSQKHLHLIVENKGTYSALAPFLTATVFTTLIYGAGKAILSSISHLESQLNLPSPEYQHHLYYFGDLDYEGIYIWYLLQQRRPAQPALNFYEALLDEEATKGKEAQRREEKAVQAFLEHFPEKKGKNTSTLLQKGYYLPQEALSTKKLHQLWMNPFWERL</sequence>
<keyword evidence="3" id="KW-1185">Reference proteome</keyword>
<accession>A0A6I0F172</accession>
<protein>
    <recommendedName>
        <fullName evidence="1">Wadjet protein JetD C-terminal domain-containing protein</fullName>
    </recommendedName>
</protein>
<gene>
    <name evidence="2" type="ORF">F9B85_03360</name>
</gene>
<dbReference type="AlphaFoldDB" id="A0A6I0F172"/>
<name>A0A6I0F172_9FIRM</name>
<feature type="domain" description="Wadjet protein JetD C-terminal" evidence="1">
    <location>
        <begin position="185"/>
        <end position="346"/>
    </location>
</feature>
<evidence type="ECO:0000313" key="2">
    <source>
        <dbReference type="EMBL" id="KAB2953671.1"/>
    </source>
</evidence>
<reference evidence="2 3" key="1">
    <citation type="submission" date="2019-10" db="EMBL/GenBank/DDBJ databases">
        <title>Whole-genome sequence of the extremophile Heliorestis acidaminivorans DSM 24790.</title>
        <authorList>
            <person name="Kyndt J.A."/>
            <person name="Meyer T.E."/>
        </authorList>
    </citation>
    <scope>NUCLEOTIDE SEQUENCE [LARGE SCALE GENOMIC DNA]</scope>
    <source>
        <strain evidence="2 3">DSM 24790</strain>
    </source>
</reference>
<evidence type="ECO:0000313" key="3">
    <source>
        <dbReference type="Proteomes" id="UP000468766"/>
    </source>
</evidence>
<dbReference type="InterPro" id="IPR024534">
    <property type="entry name" value="JetD_C"/>
</dbReference>
<dbReference type="OrthoDB" id="9809365at2"/>
<proteinExistence type="predicted"/>
<comment type="caution">
    <text evidence="2">The sequence shown here is derived from an EMBL/GenBank/DDBJ whole genome shotgun (WGS) entry which is preliminary data.</text>
</comment>
<evidence type="ECO:0000259" key="1">
    <source>
        <dbReference type="Pfam" id="PF09983"/>
    </source>
</evidence>
<dbReference type="Pfam" id="PF09983">
    <property type="entry name" value="JetD_C"/>
    <property type="match status" value="1"/>
</dbReference>
<dbReference type="EMBL" id="WBXO01000002">
    <property type="protein sequence ID" value="KAB2953671.1"/>
    <property type="molecule type" value="Genomic_DNA"/>
</dbReference>